<dbReference type="SUPFAM" id="SSF57667">
    <property type="entry name" value="beta-beta-alpha zinc fingers"/>
    <property type="match status" value="1"/>
</dbReference>
<dbReference type="InterPro" id="IPR013087">
    <property type="entry name" value="Znf_C2H2_type"/>
</dbReference>
<feature type="domain" description="C2H2-type" evidence="8">
    <location>
        <begin position="413"/>
        <end position="436"/>
    </location>
</feature>
<keyword evidence="5 6" id="KW-0819">tRNA processing</keyword>
<dbReference type="GO" id="GO:0052381">
    <property type="term" value="F:tRNA dimethylallyltransferase activity"/>
    <property type="evidence" value="ECO:0007669"/>
    <property type="project" value="UniProtKB-UniRule"/>
</dbReference>
<dbReference type="eggNOG" id="KOG1384">
    <property type="taxonomic scope" value="Eukaryota"/>
</dbReference>
<dbReference type="OrthoDB" id="775260at2759"/>
<dbReference type="PANTHER" id="PTHR11088:SF89">
    <property type="entry name" value="TRNA DIMETHYLALLYLTRANSFERASE"/>
    <property type="match status" value="1"/>
</dbReference>
<evidence type="ECO:0000313" key="10">
    <source>
        <dbReference type="Proteomes" id="UP000016924"/>
    </source>
</evidence>
<evidence type="ECO:0000256" key="1">
    <source>
        <dbReference type="ARBA" id="ARBA00005842"/>
    </source>
</evidence>
<accession>R7YQ58</accession>
<evidence type="ECO:0000259" key="8">
    <source>
        <dbReference type="Pfam" id="PF12874"/>
    </source>
</evidence>
<evidence type="ECO:0000256" key="7">
    <source>
        <dbReference type="RuleBase" id="RU003785"/>
    </source>
</evidence>
<dbReference type="STRING" id="1168221.R7YQ58"/>
<dbReference type="EC" id="2.5.1.75" evidence="5 6"/>
<dbReference type="GO" id="GO:0005524">
    <property type="term" value="F:ATP binding"/>
    <property type="evidence" value="ECO:0007669"/>
    <property type="project" value="UniProtKB-UniRule"/>
</dbReference>
<keyword evidence="3 5" id="KW-0547">Nucleotide-binding</keyword>
<dbReference type="Gene3D" id="3.30.160.60">
    <property type="entry name" value="Classic Zinc Finger"/>
    <property type="match status" value="1"/>
</dbReference>
<evidence type="ECO:0000256" key="5">
    <source>
        <dbReference type="PIRNR" id="PIRNR039110"/>
    </source>
</evidence>
<name>R7YQ58_CONA1</name>
<sequence length="482" mass="54230">MARSTPRQPLVAILGTTGTGKSQLAVDLASRFNGEIINGDAMQLYKGLPIITNKIPLEERNGIPHHLLGCIGRDEETWTVSRFVKKALNVIEEIRSRGRLPILVGGTHYYTQSLLFKDGLADEDVESGRENEGATEAQKPFAILEGPTEAILEMLREVDPVMADRWHPNERRKIQRSLEIWLKTGKRASQVYEEQQRRKQIGDPAGETVVSGEGLTATWMRFPTLMLWVHSSTETLYARLDARVDKMIQDGLLAEVNELDEYLQAQEATGNTVDRTRGIWVSIGYKEFEGYQTALRTGNSTEEELSKLKMEAIERTQAATRQYAKRQVKWIRTKLLHALTAAQSSDKLFLLDGSDLAAWRENVECPAFDLTASFLENAALPKPRSLSGSAADMLVPKTEYDMSQRQDLWKRRTCDACNITAVTESDWNQHTKSRSHRRAVSSKKRKDDLSVDLLRAKGAQKASTDHLEGSIESFDTITIEVN</sequence>
<dbReference type="NCBIfam" id="TIGR00174">
    <property type="entry name" value="miaA"/>
    <property type="match status" value="1"/>
</dbReference>
<comment type="catalytic activity">
    <reaction evidence="5 6">
        <text>adenosine(37) in tRNA + dimethylallyl diphosphate = N(6)-dimethylallyladenosine(37) in tRNA + diphosphate</text>
        <dbReference type="Rhea" id="RHEA:26482"/>
        <dbReference type="Rhea" id="RHEA-COMP:10162"/>
        <dbReference type="Rhea" id="RHEA-COMP:10375"/>
        <dbReference type="ChEBI" id="CHEBI:33019"/>
        <dbReference type="ChEBI" id="CHEBI:57623"/>
        <dbReference type="ChEBI" id="CHEBI:74411"/>
        <dbReference type="ChEBI" id="CHEBI:74415"/>
        <dbReference type="EC" id="2.5.1.75"/>
    </reaction>
</comment>
<dbReference type="HAMAP" id="MF_00185">
    <property type="entry name" value="IPP_trans"/>
    <property type="match status" value="1"/>
</dbReference>
<dbReference type="RefSeq" id="XP_007779271.1">
    <property type="nucleotide sequence ID" value="XM_007781081.1"/>
</dbReference>
<keyword evidence="4 5" id="KW-0067">ATP-binding</keyword>
<keyword evidence="5" id="KW-0963">Cytoplasm</keyword>
<dbReference type="InterPro" id="IPR027417">
    <property type="entry name" value="P-loop_NTPase"/>
</dbReference>
<dbReference type="EMBL" id="JH767566">
    <property type="protein sequence ID" value="EON63954.1"/>
    <property type="molecule type" value="Genomic_DNA"/>
</dbReference>
<dbReference type="Pfam" id="PF01715">
    <property type="entry name" value="IPPT"/>
    <property type="match status" value="1"/>
</dbReference>
<dbReference type="Pfam" id="PF12874">
    <property type="entry name" value="zf-met"/>
    <property type="match status" value="1"/>
</dbReference>
<dbReference type="AlphaFoldDB" id="R7YQ58"/>
<comment type="function">
    <text evidence="5">Catalyzes the transfer of a dimethylallyl group onto the adenine at position 37.</text>
</comment>
<dbReference type="Proteomes" id="UP000016924">
    <property type="component" value="Unassembled WGS sequence"/>
</dbReference>
<evidence type="ECO:0000256" key="4">
    <source>
        <dbReference type="ARBA" id="ARBA00022840"/>
    </source>
</evidence>
<evidence type="ECO:0000313" key="9">
    <source>
        <dbReference type="EMBL" id="EON63954.1"/>
    </source>
</evidence>
<dbReference type="OMA" id="WGLHLKS"/>
<dbReference type="GO" id="GO:0006400">
    <property type="term" value="P:tRNA modification"/>
    <property type="evidence" value="ECO:0007669"/>
    <property type="project" value="TreeGrafter"/>
</dbReference>
<dbReference type="PANTHER" id="PTHR11088">
    <property type="entry name" value="TRNA DIMETHYLALLYLTRANSFERASE"/>
    <property type="match status" value="1"/>
</dbReference>
<dbReference type="PIRSF" id="PIRSF039110">
    <property type="entry name" value="IPP_transferase"/>
    <property type="match status" value="1"/>
</dbReference>
<dbReference type="Gene3D" id="3.40.50.300">
    <property type="entry name" value="P-loop containing nucleotide triphosphate hydrolases"/>
    <property type="match status" value="1"/>
</dbReference>
<evidence type="ECO:0000256" key="2">
    <source>
        <dbReference type="ARBA" id="ARBA00022679"/>
    </source>
</evidence>
<dbReference type="GO" id="GO:0005739">
    <property type="term" value="C:mitochondrion"/>
    <property type="evidence" value="ECO:0007669"/>
    <property type="project" value="TreeGrafter"/>
</dbReference>
<dbReference type="InterPro" id="IPR030666">
    <property type="entry name" value="IPP_transferase_euk"/>
</dbReference>
<reference evidence="10" key="1">
    <citation type="submission" date="2012-06" db="EMBL/GenBank/DDBJ databases">
        <title>The genome sequence of Coniosporium apollinis CBS 100218.</title>
        <authorList>
            <consortium name="The Broad Institute Genome Sequencing Platform"/>
            <person name="Cuomo C."/>
            <person name="Gorbushina A."/>
            <person name="Noack S."/>
            <person name="Walker B."/>
            <person name="Young S.K."/>
            <person name="Zeng Q."/>
            <person name="Gargeya S."/>
            <person name="Fitzgerald M."/>
            <person name="Haas B."/>
            <person name="Abouelleil A."/>
            <person name="Alvarado L."/>
            <person name="Arachchi H.M."/>
            <person name="Berlin A.M."/>
            <person name="Chapman S.B."/>
            <person name="Goldberg J."/>
            <person name="Griggs A."/>
            <person name="Gujja S."/>
            <person name="Hansen M."/>
            <person name="Howarth C."/>
            <person name="Imamovic A."/>
            <person name="Larimer J."/>
            <person name="McCowan C."/>
            <person name="Montmayeur A."/>
            <person name="Murphy C."/>
            <person name="Neiman D."/>
            <person name="Pearson M."/>
            <person name="Priest M."/>
            <person name="Roberts A."/>
            <person name="Saif S."/>
            <person name="Shea T."/>
            <person name="Sisk P."/>
            <person name="Sykes S."/>
            <person name="Wortman J."/>
            <person name="Nusbaum C."/>
            <person name="Birren B."/>
        </authorList>
    </citation>
    <scope>NUCLEOTIDE SEQUENCE [LARGE SCALE GENOMIC DNA]</scope>
    <source>
        <strain evidence="10">CBS 100218</strain>
    </source>
</reference>
<proteinExistence type="inferred from homology"/>
<keyword evidence="2 5" id="KW-0808">Transferase</keyword>
<dbReference type="InterPro" id="IPR036236">
    <property type="entry name" value="Znf_C2H2_sf"/>
</dbReference>
<dbReference type="InterPro" id="IPR018022">
    <property type="entry name" value="IPT"/>
</dbReference>
<dbReference type="Gene3D" id="1.10.20.140">
    <property type="match status" value="1"/>
</dbReference>
<evidence type="ECO:0000256" key="6">
    <source>
        <dbReference type="RuleBase" id="RU003783"/>
    </source>
</evidence>
<keyword evidence="10" id="KW-1185">Reference proteome</keyword>
<organism evidence="9 10">
    <name type="scientific">Coniosporium apollinis (strain CBS 100218)</name>
    <name type="common">Rock-inhabiting black yeast</name>
    <dbReference type="NCBI Taxonomy" id="1168221"/>
    <lineage>
        <taxon>Eukaryota</taxon>
        <taxon>Fungi</taxon>
        <taxon>Dikarya</taxon>
        <taxon>Ascomycota</taxon>
        <taxon>Pezizomycotina</taxon>
        <taxon>Dothideomycetes</taxon>
        <taxon>Dothideomycetes incertae sedis</taxon>
        <taxon>Coniosporium</taxon>
    </lineage>
</organism>
<gene>
    <name evidence="9" type="ORF">W97_03183</name>
</gene>
<dbReference type="SUPFAM" id="SSF52540">
    <property type="entry name" value="P-loop containing nucleoside triphosphate hydrolases"/>
    <property type="match status" value="2"/>
</dbReference>
<comment type="similarity">
    <text evidence="1 5 7">Belongs to the IPP transferase family.</text>
</comment>
<dbReference type="InterPro" id="IPR039657">
    <property type="entry name" value="Dimethylallyltransferase"/>
</dbReference>
<protein>
    <recommendedName>
        <fullName evidence="5 6">tRNA dimethylallyltransferase</fullName>
        <ecNumber evidence="5 6">2.5.1.75</ecNumber>
    </recommendedName>
</protein>
<dbReference type="HOGENOM" id="CLU_032616_2_3_1"/>
<evidence type="ECO:0000256" key="3">
    <source>
        <dbReference type="ARBA" id="ARBA00022741"/>
    </source>
</evidence>
<dbReference type="GeneID" id="19900494"/>